<gene>
    <name evidence="3" type="ORF">BGE01nite_48950</name>
</gene>
<sequence>MKKLLLTALLTSSLVSCATGPNAQTGTVVGGLGGAAVGGIIGHQSGRGLEGALIGGGAGALAGNAIGNAQDQRNYQNSRRYYDPRTGRYYYR</sequence>
<feature type="domain" description="YMGG-like Gly-zipper" evidence="2">
    <location>
        <begin position="23"/>
        <end position="68"/>
    </location>
</feature>
<evidence type="ECO:0000313" key="3">
    <source>
        <dbReference type="EMBL" id="GEP45604.1"/>
    </source>
</evidence>
<comment type="caution">
    <text evidence="3">The sequence shown here is derived from an EMBL/GenBank/DDBJ whole genome shotgun (WGS) entry which is preliminary data.</text>
</comment>
<evidence type="ECO:0000256" key="1">
    <source>
        <dbReference type="SAM" id="SignalP"/>
    </source>
</evidence>
<evidence type="ECO:0000313" key="4">
    <source>
        <dbReference type="Proteomes" id="UP000321577"/>
    </source>
</evidence>
<organism evidence="3 4">
    <name type="scientific">Brevifollis gellanilyticus</name>
    <dbReference type="NCBI Taxonomy" id="748831"/>
    <lineage>
        <taxon>Bacteria</taxon>
        <taxon>Pseudomonadati</taxon>
        <taxon>Verrucomicrobiota</taxon>
        <taxon>Verrucomicrobiia</taxon>
        <taxon>Verrucomicrobiales</taxon>
        <taxon>Verrucomicrobiaceae</taxon>
    </lineage>
</organism>
<name>A0A512MFT7_9BACT</name>
<dbReference type="EMBL" id="BKAG01000054">
    <property type="protein sequence ID" value="GEP45604.1"/>
    <property type="molecule type" value="Genomic_DNA"/>
</dbReference>
<proteinExistence type="predicted"/>
<dbReference type="InterPro" id="IPR027367">
    <property type="entry name" value="Gly-zipper_YMGG"/>
</dbReference>
<keyword evidence="1" id="KW-0732">Signal</keyword>
<evidence type="ECO:0000259" key="2">
    <source>
        <dbReference type="Pfam" id="PF13441"/>
    </source>
</evidence>
<dbReference type="Pfam" id="PF13441">
    <property type="entry name" value="Gly-zipper_YMGG"/>
    <property type="match status" value="1"/>
</dbReference>
<protein>
    <recommendedName>
        <fullName evidence="2">YMGG-like Gly-zipper domain-containing protein</fullName>
    </recommendedName>
</protein>
<dbReference type="PROSITE" id="PS51257">
    <property type="entry name" value="PROKAR_LIPOPROTEIN"/>
    <property type="match status" value="1"/>
</dbReference>
<keyword evidence="4" id="KW-1185">Reference proteome</keyword>
<dbReference type="AlphaFoldDB" id="A0A512MFT7"/>
<dbReference type="RefSeq" id="WP_146854661.1">
    <property type="nucleotide sequence ID" value="NZ_BKAG01000054.1"/>
</dbReference>
<feature type="signal peptide" evidence="1">
    <location>
        <begin position="1"/>
        <end position="18"/>
    </location>
</feature>
<dbReference type="Proteomes" id="UP000321577">
    <property type="component" value="Unassembled WGS sequence"/>
</dbReference>
<reference evidence="3 4" key="1">
    <citation type="submission" date="2019-07" db="EMBL/GenBank/DDBJ databases">
        <title>Whole genome shotgun sequence of Brevifollis gellanilyticus NBRC 108608.</title>
        <authorList>
            <person name="Hosoyama A."/>
            <person name="Uohara A."/>
            <person name="Ohji S."/>
            <person name="Ichikawa N."/>
        </authorList>
    </citation>
    <scope>NUCLEOTIDE SEQUENCE [LARGE SCALE GENOMIC DNA]</scope>
    <source>
        <strain evidence="3 4">NBRC 108608</strain>
    </source>
</reference>
<feature type="chain" id="PRO_5021747673" description="YMGG-like Gly-zipper domain-containing protein" evidence="1">
    <location>
        <begin position="19"/>
        <end position="92"/>
    </location>
</feature>
<accession>A0A512MFT7</accession>